<evidence type="ECO:0000313" key="1">
    <source>
        <dbReference type="EMBL" id="GJT46993.1"/>
    </source>
</evidence>
<keyword evidence="2" id="KW-1185">Reference proteome</keyword>
<reference evidence="1" key="1">
    <citation type="journal article" date="2022" name="Int. J. Mol. Sci.">
        <title>Draft Genome of Tanacetum Coccineum: Genomic Comparison of Closely Related Tanacetum-Family Plants.</title>
        <authorList>
            <person name="Yamashiro T."/>
            <person name="Shiraishi A."/>
            <person name="Nakayama K."/>
            <person name="Satake H."/>
        </authorList>
    </citation>
    <scope>NUCLEOTIDE SEQUENCE</scope>
</reference>
<reference evidence="1" key="2">
    <citation type="submission" date="2022-01" db="EMBL/GenBank/DDBJ databases">
        <authorList>
            <person name="Yamashiro T."/>
            <person name="Shiraishi A."/>
            <person name="Satake H."/>
            <person name="Nakayama K."/>
        </authorList>
    </citation>
    <scope>NUCLEOTIDE SEQUENCE</scope>
</reference>
<dbReference type="EMBL" id="BQNB010016031">
    <property type="protein sequence ID" value="GJT46993.1"/>
    <property type="molecule type" value="Genomic_DNA"/>
</dbReference>
<protein>
    <submittedName>
        <fullName evidence="1">Uncharacterized protein</fullName>
    </submittedName>
</protein>
<accession>A0ABQ5E7Z2</accession>
<dbReference type="Proteomes" id="UP001151760">
    <property type="component" value="Unassembled WGS sequence"/>
</dbReference>
<evidence type="ECO:0000313" key="2">
    <source>
        <dbReference type="Proteomes" id="UP001151760"/>
    </source>
</evidence>
<name>A0ABQ5E7Z2_9ASTR</name>
<proteinExistence type="predicted"/>
<gene>
    <name evidence="1" type="ORF">Tco_0955708</name>
</gene>
<sequence>MSPHELAMRENAASCQAWGGKPLIESQTRISSSLNLLVQGLRVLKQDFTEVLFSTILVGVLVFSSRRTHTPPRYFVLMSGNPLSSKIELSTVTEDPKSRSAQVEQPSQHLDDHADFGSIIWRHPWDTIKTLVSCARRKLSLIYVQLLEFAR</sequence>
<comment type="caution">
    <text evidence="1">The sequence shown here is derived from an EMBL/GenBank/DDBJ whole genome shotgun (WGS) entry which is preliminary data.</text>
</comment>
<organism evidence="1 2">
    <name type="scientific">Tanacetum coccineum</name>
    <dbReference type="NCBI Taxonomy" id="301880"/>
    <lineage>
        <taxon>Eukaryota</taxon>
        <taxon>Viridiplantae</taxon>
        <taxon>Streptophyta</taxon>
        <taxon>Embryophyta</taxon>
        <taxon>Tracheophyta</taxon>
        <taxon>Spermatophyta</taxon>
        <taxon>Magnoliopsida</taxon>
        <taxon>eudicotyledons</taxon>
        <taxon>Gunneridae</taxon>
        <taxon>Pentapetalae</taxon>
        <taxon>asterids</taxon>
        <taxon>campanulids</taxon>
        <taxon>Asterales</taxon>
        <taxon>Asteraceae</taxon>
        <taxon>Asteroideae</taxon>
        <taxon>Anthemideae</taxon>
        <taxon>Anthemidinae</taxon>
        <taxon>Tanacetum</taxon>
    </lineage>
</organism>